<organism evidence="3 4">
    <name type="scientific">Anaerosphaera aminiphila DSM 21120</name>
    <dbReference type="NCBI Taxonomy" id="1120995"/>
    <lineage>
        <taxon>Bacteria</taxon>
        <taxon>Bacillati</taxon>
        <taxon>Bacillota</taxon>
        <taxon>Tissierellia</taxon>
        <taxon>Tissierellales</taxon>
        <taxon>Peptoniphilaceae</taxon>
        <taxon>Anaerosphaera</taxon>
    </lineage>
</organism>
<dbReference type="PANTHER" id="PTHR11091:SF0">
    <property type="entry name" value="MALATE DEHYDROGENASE"/>
    <property type="match status" value="1"/>
</dbReference>
<gene>
    <name evidence="3" type="ORF">SAMN02745245_01700</name>
</gene>
<dbReference type="InterPro" id="IPR003767">
    <property type="entry name" value="Malate/L-lactate_DH-like"/>
</dbReference>
<evidence type="ECO:0000256" key="1">
    <source>
        <dbReference type="ARBA" id="ARBA00006056"/>
    </source>
</evidence>
<dbReference type="EMBL" id="FQXI01000015">
    <property type="protein sequence ID" value="SHH59838.1"/>
    <property type="molecule type" value="Genomic_DNA"/>
</dbReference>
<dbReference type="Proteomes" id="UP000184032">
    <property type="component" value="Unassembled WGS sequence"/>
</dbReference>
<dbReference type="PANTHER" id="PTHR11091">
    <property type="entry name" value="OXIDOREDUCTASE-RELATED"/>
    <property type="match status" value="1"/>
</dbReference>
<dbReference type="Gene3D" id="3.30.1370.60">
    <property type="entry name" value="Hypothetical oxidoreductase yiak, domain 2"/>
    <property type="match status" value="1"/>
</dbReference>
<dbReference type="Pfam" id="PF02615">
    <property type="entry name" value="Ldh_2"/>
    <property type="match status" value="1"/>
</dbReference>
<sequence>MIEENVVRLSFEELKELIKNKLMSAGLPTEHAEAVSDHLAYADAHGIHSHGAVRVEYYAERISKGGSNINPNISYELKSDSIGILDGDNAVGHFIANLGLKKAIALSKKSGVGVVGMKNLGHCGALSYYLRKSAEEGYITIAMAQSDPMVVMYGGVEPYFGTNPIGFCAPRKNGSPIIFDMATTVIAWGKVLDARSKGTSIPNNSAIDKDGNVTTNPNEAVSLLPIADYKGSGLMMMVDILAGVLLGQPFGKHVSSMYSDLSKGRELGLLYIVLNPEFFVGSEVFKNSIDQMVEEIHSMEVVEGHDKISYPGENSENIYKLYSKEGIPIVQDIYNYLISSDIHFNKYD</sequence>
<dbReference type="InterPro" id="IPR043144">
    <property type="entry name" value="Mal/L-sulf/L-lact_DH-like_ah"/>
</dbReference>
<dbReference type="Gene3D" id="1.10.1530.10">
    <property type="match status" value="1"/>
</dbReference>
<comment type="similarity">
    <text evidence="1">Belongs to the LDH2/MDH2 oxidoreductase family.</text>
</comment>
<dbReference type="NCBIfam" id="NF011599">
    <property type="entry name" value="PRK15025.1"/>
    <property type="match status" value="1"/>
</dbReference>
<dbReference type="InterPro" id="IPR043143">
    <property type="entry name" value="Mal/L-sulf/L-lact_DH-like_NADP"/>
</dbReference>
<evidence type="ECO:0000313" key="3">
    <source>
        <dbReference type="EMBL" id="SHH59838.1"/>
    </source>
</evidence>
<name>A0A1M5UAA0_9FIRM</name>
<accession>A0A1M5UAA0</accession>
<evidence type="ECO:0000256" key="2">
    <source>
        <dbReference type="ARBA" id="ARBA00023002"/>
    </source>
</evidence>
<evidence type="ECO:0000313" key="4">
    <source>
        <dbReference type="Proteomes" id="UP000184032"/>
    </source>
</evidence>
<dbReference type="STRING" id="1120995.SAMN02745245_01700"/>
<dbReference type="GO" id="GO:0016491">
    <property type="term" value="F:oxidoreductase activity"/>
    <property type="evidence" value="ECO:0007669"/>
    <property type="project" value="UniProtKB-KW"/>
</dbReference>
<dbReference type="RefSeq" id="WP_200779511.1">
    <property type="nucleotide sequence ID" value="NZ_FQXI01000015.1"/>
</dbReference>
<protein>
    <submittedName>
        <fullName evidence="3">Ureidoglycolate dehydrogenase (NAD+)</fullName>
    </submittedName>
</protein>
<proteinExistence type="inferred from homology"/>
<reference evidence="3 4" key="1">
    <citation type="submission" date="2016-11" db="EMBL/GenBank/DDBJ databases">
        <authorList>
            <person name="Jaros S."/>
            <person name="Januszkiewicz K."/>
            <person name="Wedrychowicz H."/>
        </authorList>
    </citation>
    <scope>NUCLEOTIDE SEQUENCE [LARGE SCALE GENOMIC DNA]</scope>
    <source>
        <strain evidence="3 4">DSM 21120</strain>
    </source>
</reference>
<keyword evidence="2" id="KW-0560">Oxidoreductase</keyword>
<dbReference type="SUPFAM" id="SSF89733">
    <property type="entry name" value="L-sulfolactate dehydrogenase-like"/>
    <property type="match status" value="1"/>
</dbReference>
<keyword evidence="4" id="KW-1185">Reference proteome</keyword>
<dbReference type="AlphaFoldDB" id="A0A1M5UAA0"/>
<dbReference type="InterPro" id="IPR036111">
    <property type="entry name" value="Mal/L-sulfo/L-lacto_DH-like_sf"/>
</dbReference>